<dbReference type="SUPFAM" id="SSF51556">
    <property type="entry name" value="Metallo-dependent hydrolases"/>
    <property type="match status" value="1"/>
</dbReference>
<proteinExistence type="inferred from homology"/>
<dbReference type="PANTHER" id="PTHR10443">
    <property type="entry name" value="MICROSOMAL DIPEPTIDASE"/>
    <property type="match status" value="1"/>
</dbReference>
<reference evidence="2 3" key="1">
    <citation type="journal article" date="2016" name="Proc. Natl. Acad. Sci. U.S.A.">
        <title>Comparative genomics of biotechnologically important yeasts.</title>
        <authorList>
            <person name="Riley R."/>
            <person name="Haridas S."/>
            <person name="Wolfe K.H."/>
            <person name="Lopes M.R."/>
            <person name="Hittinger C.T."/>
            <person name="Goeker M."/>
            <person name="Salamov A.A."/>
            <person name="Wisecaver J.H."/>
            <person name="Long T.M."/>
            <person name="Calvey C.H."/>
            <person name="Aerts A.L."/>
            <person name="Barry K.W."/>
            <person name="Choi C."/>
            <person name="Clum A."/>
            <person name="Coughlan A.Y."/>
            <person name="Deshpande S."/>
            <person name="Douglass A.P."/>
            <person name="Hanson S.J."/>
            <person name="Klenk H.-P."/>
            <person name="LaButti K.M."/>
            <person name="Lapidus A."/>
            <person name="Lindquist E.A."/>
            <person name="Lipzen A.M."/>
            <person name="Meier-Kolthoff J.P."/>
            <person name="Ohm R.A."/>
            <person name="Otillar R.P."/>
            <person name="Pangilinan J.L."/>
            <person name="Peng Y."/>
            <person name="Rokas A."/>
            <person name="Rosa C.A."/>
            <person name="Scheuner C."/>
            <person name="Sibirny A.A."/>
            <person name="Slot J.C."/>
            <person name="Stielow J.B."/>
            <person name="Sun H."/>
            <person name="Kurtzman C.P."/>
            <person name="Blackwell M."/>
            <person name="Grigoriev I.V."/>
            <person name="Jeffries T.W."/>
        </authorList>
    </citation>
    <scope>NUCLEOTIDE SEQUENCE [LARGE SCALE GENOMIC DNA]</scope>
    <source>
        <strain evidence="2 3">DSM 6958</strain>
    </source>
</reference>
<protein>
    <recommendedName>
        <fullName evidence="1">Dipeptidase</fullName>
        <ecNumber evidence="1">3.4.13.19</ecNumber>
    </recommendedName>
</protein>
<dbReference type="GO" id="GO:0006508">
    <property type="term" value="P:proteolysis"/>
    <property type="evidence" value="ECO:0007669"/>
    <property type="project" value="UniProtKB-KW"/>
</dbReference>
<dbReference type="GO" id="GO:0070573">
    <property type="term" value="F:metallodipeptidase activity"/>
    <property type="evidence" value="ECO:0007669"/>
    <property type="project" value="InterPro"/>
</dbReference>
<keyword evidence="1" id="KW-0645">Protease</keyword>
<keyword evidence="1" id="KW-0224">Dipeptidase</keyword>
<dbReference type="EMBL" id="KV454412">
    <property type="protein sequence ID" value="ODQ64368.1"/>
    <property type="molecule type" value="Genomic_DNA"/>
</dbReference>
<dbReference type="STRING" id="857566.A0A1E3PG70"/>
<dbReference type="GO" id="GO:0046872">
    <property type="term" value="F:metal ion binding"/>
    <property type="evidence" value="ECO:0007669"/>
    <property type="project" value="UniProtKB-UniRule"/>
</dbReference>
<dbReference type="Gene3D" id="3.20.20.140">
    <property type="entry name" value="Metal-dependent hydrolases"/>
    <property type="match status" value="2"/>
</dbReference>
<keyword evidence="1 2" id="KW-0378">Hydrolase</keyword>
<sequence>MQFWNVFIKYQNPNPLYQDYDTASSALRDTLEHIDVTKRLMTTYPEHFSLVMIRLRPWKGLQGWEIGLYITITHNRDNPFATTASSVADGLPDKGLSPYGVEAIKKMNRIGMMVDISHVSLKTMHDVLDIARAPVIFSHSSAYSKYVGLGSDFDRIPEVPKGLEDVSKYPDLLKKVMVAGTTDEQVRGLMGGNLPRIWKKNEAVAAKLQAVGITPVEASWEGRTWRKWDGGLSELFLGHSDKKKQ</sequence>
<evidence type="ECO:0000256" key="1">
    <source>
        <dbReference type="RuleBase" id="RU341113"/>
    </source>
</evidence>
<dbReference type="InterPro" id="IPR008257">
    <property type="entry name" value="Pept_M19"/>
</dbReference>
<gene>
    <name evidence="2" type="ORF">NADFUDRAFT_43370</name>
</gene>
<evidence type="ECO:0000313" key="2">
    <source>
        <dbReference type="EMBL" id="ODQ64368.1"/>
    </source>
</evidence>
<organism evidence="2 3">
    <name type="scientific">Nadsonia fulvescens var. elongata DSM 6958</name>
    <dbReference type="NCBI Taxonomy" id="857566"/>
    <lineage>
        <taxon>Eukaryota</taxon>
        <taxon>Fungi</taxon>
        <taxon>Dikarya</taxon>
        <taxon>Ascomycota</taxon>
        <taxon>Saccharomycotina</taxon>
        <taxon>Dipodascomycetes</taxon>
        <taxon>Dipodascales</taxon>
        <taxon>Dipodascales incertae sedis</taxon>
        <taxon>Nadsonia</taxon>
    </lineage>
</organism>
<comment type="cofactor">
    <cofactor evidence="1">
        <name>Zn(2+)</name>
        <dbReference type="ChEBI" id="CHEBI:29105"/>
    </cofactor>
</comment>
<dbReference type="PROSITE" id="PS51365">
    <property type="entry name" value="RENAL_DIPEPTIDASE_2"/>
    <property type="match status" value="2"/>
</dbReference>
<keyword evidence="1" id="KW-0862">Zinc</keyword>
<dbReference type="InterPro" id="IPR032466">
    <property type="entry name" value="Metal_Hydrolase"/>
</dbReference>
<dbReference type="Pfam" id="PF01244">
    <property type="entry name" value="Peptidase_M19"/>
    <property type="match status" value="2"/>
</dbReference>
<dbReference type="OrthoDB" id="445695at2759"/>
<name>A0A1E3PG70_9ASCO</name>
<dbReference type="PANTHER" id="PTHR10443:SF12">
    <property type="entry name" value="DIPEPTIDASE"/>
    <property type="match status" value="1"/>
</dbReference>
<comment type="catalytic activity">
    <reaction evidence="1">
        <text>an L-aminoacyl-L-amino acid + H2O = 2 an L-alpha-amino acid</text>
        <dbReference type="Rhea" id="RHEA:48940"/>
        <dbReference type="ChEBI" id="CHEBI:15377"/>
        <dbReference type="ChEBI" id="CHEBI:59869"/>
        <dbReference type="ChEBI" id="CHEBI:77460"/>
        <dbReference type="EC" id="3.4.13.19"/>
    </reaction>
</comment>
<keyword evidence="1" id="KW-0479">Metal-binding</keyword>
<dbReference type="EC" id="3.4.13.19" evidence="1"/>
<dbReference type="Proteomes" id="UP000095009">
    <property type="component" value="Unassembled WGS sequence"/>
</dbReference>
<keyword evidence="1" id="KW-0482">Metalloprotease</keyword>
<dbReference type="AlphaFoldDB" id="A0A1E3PG70"/>
<accession>A0A1E3PG70</accession>
<comment type="similarity">
    <text evidence="1">Belongs to the metallo-dependent hydrolases superfamily. Peptidase M19 family.</text>
</comment>
<evidence type="ECO:0000313" key="3">
    <source>
        <dbReference type="Proteomes" id="UP000095009"/>
    </source>
</evidence>
<keyword evidence="3" id="KW-1185">Reference proteome</keyword>